<comment type="caution">
    <text evidence="1">The sequence shown here is derived from an EMBL/GenBank/DDBJ whole genome shotgun (WGS) entry which is preliminary data.</text>
</comment>
<accession>A0AAV5A023</accession>
<dbReference type="Proteomes" id="UP001050691">
    <property type="component" value="Unassembled WGS sequence"/>
</dbReference>
<protein>
    <submittedName>
        <fullName evidence="1">Uncharacterized protein</fullName>
    </submittedName>
</protein>
<dbReference type="AlphaFoldDB" id="A0AAV5A023"/>
<gene>
    <name evidence="1" type="ORF">Clacol_000103</name>
</gene>
<name>A0AAV5A023_9AGAM</name>
<evidence type="ECO:0000313" key="1">
    <source>
        <dbReference type="EMBL" id="GJJ05916.1"/>
    </source>
</evidence>
<dbReference type="SUPFAM" id="SSF52058">
    <property type="entry name" value="L domain-like"/>
    <property type="match status" value="1"/>
</dbReference>
<reference evidence="1" key="1">
    <citation type="submission" date="2021-10" db="EMBL/GenBank/DDBJ databases">
        <title>De novo Genome Assembly of Clathrus columnatus (Basidiomycota, Fungi) Using Illumina and Nanopore Sequence Data.</title>
        <authorList>
            <person name="Ogiso-Tanaka E."/>
            <person name="Itagaki H."/>
            <person name="Hosoya T."/>
            <person name="Hosaka K."/>
        </authorList>
    </citation>
    <scope>NUCLEOTIDE SEQUENCE</scope>
    <source>
        <strain evidence="1">MO-923</strain>
    </source>
</reference>
<evidence type="ECO:0000313" key="2">
    <source>
        <dbReference type="Proteomes" id="UP001050691"/>
    </source>
</evidence>
<dbReference type="EMBL" id="BPWL01000001">
    <property type="protein sequence ID" value="GJJ05916.1"/>
    <property type="molecule type" value="Genomic_DNA"/>
</dbReference>
<proteinExistence type="predicted"/>
<organism evidence="1 2">
    <name type="scientific">Clathrus columnatus</name>
    <dbReference type="NCBI Taxonomy" id="1419009"/>
    <lineage>
        <taxon>Eukaryota</taxon>
        <taxon>Fungi</taxon>
        <taxon>Dikarya</taxon>
        <taxon>Basidiomycota</taxon>
        <taxon>Agaricomycotina</taxon>
        <taxon>Agaricomycetes</taxon>
        <taxon>Phallomycetidae</taxon>
        <taxon>Phallales</taxon>
        <taxon>Clathraceae</taxon>
        <taxon>Clathrus</taxon>
    </lineage>
</organism>
<sequence length="378" mass="43058">MSFFPSLENVFYHPSSATDETFDKPYIHPHVKALRISVGKLEGLVMPGRFSHLRWLELRYDTSIPLSLLLEALQFLPKLQVLTLHPLNWIDIALVSPTELAGPIVTLHELKVLITRRSIPFFINAPKLVHLQVDKYPGRYDDNLCGFDFSEIFEIIFFIVPPSRTRGKESETSFSLRRDGVQSIFNPSHASYPNSFQLSSEDFTLIEDDEDDEDDDDNEDLMDGAQTFFPCFTACLKKTTNLGSIVLGSPSLDCPRLSLNNNDIDSFFTSLKGPTTVYHLLVFWRFSFAKLCDFLSDSTLFPCLRTIIFCNDNEKSQKLSDIDPLRKMMEGRFGNGPRQILRIGLVNFPVVQPGLLQQIEDLGIQLLQFGRDEITYEG</sequence>
<keyword evidence="2" id="KW-1185">Reference proteome</keyword>